<dbReference type="EMBL" id="CP046622">
    <property type="protein sequence ID" value="QGW83005.1"/>
    <property type="molecule type" value="Genomic_DNA"/>
</dbReference>
<sequence>MAAKATAPKAQMDAAIQKAYCESLALSKEERAVAVSSAVTDAFDRVQPVLPRFLSAAAIGESAG</sequence>
<dbReference type="Proteomes" id="UP000425817">
    <property type="component" value="Chromosome"/>
</dbReference>
<organism evidence="1 2">
    <name type="scientific">Variovorax paradoxus</name>
    <dbReference type="NCBI Taxonomy" id="34073"/>
    <lineage>
        <taxon>Bacteria</taxon>
        <taxon>Pseudomonadati</taxon>
        <taxon>Pseudomonadota</taxon>
        <taxon>Betaproteobacteria</taxon>
        <taxon>Burkholderiales</taxon>
        <taxon>Comamonadaceae</taxon>
        <taxon>Variovorax</taxon>
    </lineage>
</organism>
<dbReference type="RefSeq" id="WP_157614426.1">
    <property type="nucleotide sequence ID" value="NZ_CP046622.1"/>
</dbReference>
<name>A0A6I6HJH7_VARPD</name>
<evidence type="ECO:0000313" key="1">
    <source>
        <dbReference type="EMBL" id="QGW83005.1"/>
    </source>
</evidence>
<proteinExistence type="predicted"/>
<evidence type="ECO:0000313" key="2">
    <source>
        <dbReference type="Proteomes" id="UP000425817"/>
    </source>
</evidence>
<dbReference type="AlphaFoldDB" id="A0A6I6HJH7"/>
<accession>A0A6I6HJH7</accession>
<gene>
    <name evidence="1" type="ORF">GOQ09_16100</name>
</gene>
<reference evidence="1 2" key="1">
    <citation type="submission" date="2019-12" db="EMBL/GenBank/DDBJ databases">
        <title>Hybrid Genome Assemblies of two High G+C Isolates from Undergraduate Microbiology Courses.</title>
        <authorList>
            <person name="Ne Ville C.J."/>
            <person name="Enright D."/>
            <person name="Hernandez I."/>
            <person name="Dodsworth J."/>
            <person name="Orwin P.M."/>
        </authorList>
    </citation>
    <scope>NUCLEOTIDE SEQUENCE [LARGE SCALE GENOMIC DNA]</scope>
    <source>
        <strain evidence="1 2">CSUSB</strain>
    </source>
</reference>
<protein>
    <submittedName>
        <fullName evidence="1">Uncharacterized protein</fullName>
    </submittedName>
</protein>